<evidence type="ECO:0000313" key="2">
    <source>
        <dbReference type="EMBL" id="OAT79401.1"/>
    </source>
</evidence>
<protein>
    <recommendedName>
        <fullName evidence="1">Antitoxin Xre/MbcA/ParS-like toxin-binding domain-containing protein</fullName>
    </recommendedName>
</protein>
<dbReference type="AlphaFoldDB" id="A0A1B7LB14"/>
<dbReference type="STRING" id="1838280.A6M21_01325"/>
<dbReference type="Pfam" id="PF02810">
    <property type="entry name" value="SEC-C"/>
    <property type="match status" value="1"/>
</dbReference>
<dbReference type="OrthoDB" id="6399948at2"/>
<gene>
    <name evidence="2" type="ORF">A6M21_01325</name>
</gene>
<evidence type="ECO:0000313" key="3">
    <source>
        <dbReference type="Proteomes" id="UP000078532"/>
    </source>
</evidence>
<dbReference type="EMBL" id="LYVF01000197">
    <property type="protein sequence ID" value="OAT79401.1"/>
    <property type="molecule type" value="Genomic_DNA"/>
</dbReference>
<comment type="caution">
    <text evidence="2">The sequence shown here is derived from an EMBL/GenBank/DDBJ whole genome shotgun (WGS) entry which is preliminary data.</text>
</comment>
<organism evidence="2 3">
    <name type="scientific">Desulfotomaculum copahuensis</name>
    <dbReference type="NCBI Taxonomy" id="1838280"/>
    <lineage>
        <taxon>Bacteria</taxon>
        <taxon>Bacillati</taxon>
        <taxon>Bacillota</taxon>
        <taxon>Clostridia</taxon>
        <taxon>Eubacteriales</taxon>
        <taxon>Desulfotomaculaceae</taxon>
        <taxon>Desulfotomaculum</taxon>
    </lineage>
</organism>
<dbReference type="RefSeq" id="WP_066671494.1">
    <property type="nucleotide sequence ID" value="NZ_LYVF01000197.1"/>
</dbReference>
<proteinExistence type="predicted"/>
<dbReference type="Pfam" id="PF25948">
    <property type="entry name" value="DUF7986"/>
    <property type="match status" value="1"/>
</dbReference>
<name>A0A1B7LB14_9FIRM</name>
<feature type="domain" description="Antitoxin Xre/MbcA/ParS-like toxin-binding" evidence="1">
    <location>
        <begin position="291"/>
        <end position="326"/>
    </location>
</feature>
<keyword evidence="3" id="KW-1185">Reference proteome</keyword>
<reference evidence="2 3" key="1">
    <citation type="submission" date="2016-04" db="EMBL/GenBank/DDBJ databases">
        <authorList>
            <person name="Evans L.H."/>
            <person name="Alamgir A."/>
            <person name="Owens N."/>
            <person name="Weber N.D."/>
            <person name="Virtaneva K."/>
            <person name="Barbian K."/>
            <person name="Babar A."/>
            <person name="Rosenke K."/>
        </authorList>
    </citation>
    <scope>NUCLEOTIDE SEQUENCE [LARGE SCALE GENOMIC DNA]</scope>
    <source>
        <strain evidence="2 3">LMa1</strain>
    </source>
</reference>
<evidence type="ECO:0000259" key="1">
    <source>
        <dbReference type="Pfam" id="PF09722"/>
    </source>
</evidence>
<dbReference type="Pfam" id="PF09722">
    <property type="entry name" value="Xre_MbcA_ParS_C"/>
    <property type="match status" value="1"/>
</dbReference>
<accession>A0A1B7LB14</accession>
<dbReference type="InterPro" id="IPR024467">
    <property type="entry name" value="Xre/MbcA/ParS-like_toxin-bd"/>
</dbReference>
<sequence>MKKVGQKDRLCPCGSGKLYSQCCGAPAQVICLDQYRWRRTGRQLRRKLGEFADQPSFAGEAARAQQIYLDCLDPELVDRDDDFTMERCFEWFIFDYKIAGGATLIETFRREPGLTDKEIVLLDEWSRARVSLYEVMRVLPEKGVLIKDLFNKSRLTVFDVNAAREIQPGSVLLMRVLRVGDEFEFSTNGLALPAFCKEVLMSRVKRDLQAFCRRRRMSSREGLNIYLHERSHMLNAMVVELGLDYTMPHLVEGELAGEEDGRTDGAGPVMDKLSAQIAQRITDAFLDEYYDKWIDRPLPALGGRTPRQACGTAEGGARVEELLRELERVEAIREKKGEPHYDVQKVRRKLGLSGGETAGQAGEPEADAVNTEDLHWTDKKHTEVARRVVEDLNRRGYNSRQVTGAIRLWHDYCDQARPSLRKSDVWTATVVYAMARLESDHNISQQALAAQYKVAASSVSTNFRAICRELDLVAFDRRYSTRKSPLAGLKEADPVLAQILENLKL</sequence>
<dbReference type="InterPro" id="IPR058292">
    <property type="entry name" value="DUF7986"/>
</dbReference>
<dbReference type="InterPro" id="IPR004027">
    <property type="entry name" value="SEC_C_motif"/>
</dbReference>
<dbReference type="Proteomes" id="UP000078532">
    <property type="component" value="Unassembled WGS sequence"/>
</dbReference>